<dbReference type="SUPFAM" id="SSF82829">
    <property type="entry name" value="MesJ substrate recognition domain-like"/>
    <property type="match status" value="1"/>
</dbReference>
<keyword evidence="4 8" id="KW-0819">tRNA processing</keyword>
<dbReference type="InterPro" id="IPR011063">
    <property type="entry name" value="TilS/TtcA_N"/>
</dbReference>
<dbReference type="SUPFAM" id="SSF52402">
    <property type="entry name" value="Adenine nucleotide alpha hydrolases-like"/>
    <property type="match status" value="1"/>
</dbReference>
<dbReference type="GO" id="GO:0005524">
    <property type="term" value="F:ATP binding"/>
    <property type="evidence" value="ECO:0007669"/>
    <property type="project" value="UniProtKB-UniRule"/>
</dbReference>
<comment type="catalytic activity">
    <reaction evidence="7 8">
        <text>cytidine(34) in tRNA(Ile2) + L-lysine + ATP = lysidine(34) in tRNA(Ile2) + AMP + diphosphate + H(+)</text>
        <dbReference type="Rhea" id="RHEA:43744"/>
        <dbReference type="Rhea" id="RHEA-COMP:10625"/>
        <dbReference type="Rhea" id="RHEA-COMP:10670"/>
        <dbReference type="ChEBI" id="CHEBI:15378"/>
        <dbReference type="ChEBI" id="CHEBI:30616"/>
        <dbReference type="ChEBI" id="CHEBI:32551"/>
        <dbReference type="ChEBI" id="CHEBI:33019"/>
        <dbReference type="ChEBI" id="CHEBI:82748"/>
        <dbReference type="ChEBI" id="CHEBI:83665"/>
        <dbReference type="ChEBI" id="CHEBI:456215"/>
        <dbReference type="EC" id="6.3.4.19"/>
    </reaction>
</comment>
<dbReference type="HAMAP" id="MF_01161">
    <property type="entry name" value="tRNA_Ile_lys_synt"/>
    <property type="match status" value="1"/>
</dbReference>
<dbReference type="EC" id="6.3.4.19" evidence="8"/>
<evidence type="ECO:0000256" key="3">
    <source>
        <dbReference type="ARBA" id="ARBA00022598"/>
    </source>
</evidence>
<dbReference type="GO" id="GO:0006400">
    <property type="term" value="P:tRNA modification"/>
    <property type="evidence" value="ECO:0007669"/>
    <property type="project" value="UniProtKB-UniRule"/>
</dbReference>
<organism evidence="10 11">
    <name type="scientific">Johnsonella ignava ATCC 51276</name>
    <dbReference type="NCBI Taxonomy" id="679200"/>
    <lineage>
        <taxon>Bacteria</taxon>
        <taxon>Bacillati</taxon>
        <taxon>Bacillota</taxon>
        <taxon>Clostridia</taxon>
        <taxon>Lachnospirales</taxon>
        <taxon>Lachnospiraceae</taxon>
        <taxon>Johnsonella</taxon>
    </lineage>
</organism>
<dbReference type="PANTHER" id="PTHR43033:SF1">
    <property type="entry name" value="TRNA(ILE)-LYSIDINE SYNTHASE-RELATED"/>
    <property type="match status" value="1"/>
</dbReference>
<dbReference type="PATRIC" id="fig|679200.3.peg.499"/>
<comment type="domain">
    <text evidence="8">The N-terminal region contains the highly conserved SGGXDS motif, predicted to be a P-loop motif involved in ATP binding.</text>
</comment>
<evidence type="ECO:0000256" key="6">
    <source>
        <dbReference type="ARBA" id="ARBA00022840"/>
    </source>
</evidence>
<keyword evidence="2 8" id="KW-0963">Cytoplasm</keyword>
<dbReference type="GO" id="GO:0005737">
    <property type="term" value="C:cytoplasm"/>
    <property type="evidence" value="ECO:0007669"/>
    <property type="project" value="UniProtKB-SubCell"/>
</dbReference>
<dbReference type="EMBL" id="ACZL01000009">
    <property type="protein sequence ID" value="EHI56404.1"/>
    <property type="molecule type" value="Genomic_DNA"/>
</dbReference>
<dbReference type="SMART" id="SM00977">
    <property type="entry name" value="TilS_C"/>
    <property type="match status" value="1"/>
</dbReference>
<feature type="domain" description="Lysidine-tRNA(Ile) synthetase C-terminal" evidence="9">
    <location>
        <begin position="406"/>
        <end position="477"/>
    </location>
</feature>
<evidence type="ECO:0000256" key="5">
    <source>
        <dbReference type="ARBA" id="ARBA00022741"/>
    </source>
</evidence>
<protein>
    <recommendedName>
        <fullName evidence="8">tRNA(Ile)-lysidine synthase</fullName>
        <ecNumber evidence="8">6.3.4.19</ecNumber>
    </recommendedName>
    <alternativeName>
        <fullName evidence="8">tRNA(Ile)-2-lysyl-cytidine synthase</fullName>
    </alternativeName>
    <alternativeName>
        <fullName evidence="8">tRNA(Ile)-lysidine synthetase</fullName>
    </alternativeName>
</protein>
<proteinExistence type="inferred from homology"/>
<dbReference type="InterPro" id="IPR012796">
    <property type="entry name" value="Lysidine-tRNA-synth_C"/>
</dbReference>
<evidence type="ECO:0000256" key="2">
    <source>
        <dbReference type="ARBA" id="ARBA00022490"/>
    </source>
</evidence>
<dbReference type="InterPro" id="IPR014729">
    <property type="entry name" value="Rossmann-like_a/b/a_fold"/>
</dbReference>
<dbReference type="STRING" id="679200.HMPREF9333_00469"/>
<keyword evidence="11" id="KW-1185">Reference proteome</keyword>
<dbReference type="CDD" id="cd01992">
    <property type="entry name" value="TilS_N"/>
    <property type="match status" value="1"/>
</dbReference>
<dbReference type="AlphaFoldDB" id="G5GFY0"/>
<evidence type="ECO:0000256" key="4">
    <source>
        <dbReference type="ARBA" id="ARBA00022694"/>
    </source>
</evidence>
<dbReference type="Gene3D" id="3.40.50.620">
    <property type="entry name" value="HUPs"/>
    <property type="match status" value="1"/>
</dbReference>
<evidence type="ECO:0000313" key="11">
    <source>
        <dbReference type="Proteomes" id="UP000003011"/>
    </source>
</evidence>
<evidence type="ECO:0000259" key="9">
    <source>
        <dbReference type="SMART" id="SM00977"/>
    </source>
</evidence>
<dbReference type="InterPro" id="IPR012094">
    <property type="entry name" value="tRNA_Ile_lys_synt"/>
</dbReference>
<comment type="similarity">
    <text evidence="8">Belongs to the tRNA(Ile)-lysidine synthase family.</text>
</comment>
<gene>
    <name evidence="8" type="primary">tilS</name>
    <name evidence="10" type="ORF">HMPREF9333_00469</name>
</gene>
<evidence type="ECO:0000256" key="7">
    <source>
        <dbReference type="ARBA" id="ARBA00048539"/>
    </source>
</evidence>
<comment type="function">
    <text evidence="8">Ligates lysine onto the cytidine present at position 34 of the AUA codon-specific tRNA(Ile) that contains the anticodon CAU, in an ATP-dependent manner. Cytidine is converted to lysidine, thus changing the amino acid specificity of the tRNA from methionine to isoleucine.</text>
</comment>
<dbReference type="SUPFAM" id="SSF56037">
    <property type="entry name" value="PheT/TilS domain"/>
    <property type="match status" value="1"/>
</dbReference>
<comment type="subcellular location">
    <subcellularLocation>
        <location evidence="1 8">Cytoplasm</location>
    </subcellularLocation>
</comment>
<dbReference type="Pfam" id="PF11734">
    <property type="entry name" value="TilS_C"/>
    <property type="match status" value="1"/>
</dbReference>
<evidence type="ECO:0000256" key="1">
    <source>
        <dbReference type="ARBA" id="ARBA00004496"/>
    </source>
</evidence>
<keyword evidence="3 8" id="KW-0436">Ligase</keyword>
<dbReference type="Pfam" id="PF01171">
    <property type="entry name" value="ATP_bind_3"/>
    <property type="match status" value="2"/>
</dbReference>
<sequence>MQEDVLKYIKKHNLLTEGDVCILALSGGADSTALAYIMHSIADVYSLKLKAIHINHGIRGDEADRDADFTAKLCERLNIKYDIIYVDVPSYASLNKLSVEEAARILRYKSLYEAALKFYFKDDTEKIKKFSDISDLYKTDVFNNRVKIAVAHNKDDNAETVIMQLIRGTGLKGLSGMKAAAGMIIRPLLCAERVQIEKYLKQEGRGFVTDSTNLSTDYTRNRIRHNIIPELKEINQSAIDNINKAAEIISDTFDYLDRKVYNIIDRHMLEEEERISIPIEVLKKQPHIITAHIIRLMIARACHSLKDIASVHIDGIEALMDMQVGKSIDLPYNLRAERTYESLCIYRKDKHCNNKNIFIKMSDGSIRELSGGKMFEITVFDYIYGMEIPHSDVLKWFDADIIGSDYEVRYRKTGDFIRLEKVGRKTVKSYMADEKIPARDRGDIPLLVKGSEVVWIVGKRINERFKIHENTKKILQIRYIK</sequence>
<reference evidence="10 11" key="1">
    <citation type="submission" date="2011-08" db="EMBL/GenBank/DDBJ databases">
        <title>The Genome Sequence of Johnsonella ignava ATCC 51276.</title>
        <authorList>
            <consortium name="The Broad Institute Genome Sequencing Platform"/>
            <person name="Earl A."/>
            <person name="Ward D."/>
            <person name="Feldgarden M."/>
            <person name="Gevers D."/>
            <person name="Izard J."/>
            <person name="Blanton J.M."/>
            <person name="Baranova O.V."/>
            <person name="Dewhirst F.E."/>
            <person name="Young S.K."/>
            <person name="Zeng Q."/>
            <person name="Gargeya S."/>
            <person name="Fitzgerald M."/>
            <person name="Haas B."/>
            <person name="Abouelleil A."/>
            <person name="Alvarado L."/>
            <person name="Arachchi H.M."/>
            <person name="Berlin A."/>
            <person name="Brown A."/>
            <person name="Chapman S.B."/>
            <person name="Chen Z."/>
            <person name="Dunbar C."/>
            <person name="Freedman E."/>
            <person name="Gearin G."/>
            <person name="Gellesch M."/>
            <person name="Goldberg J."/>
            <person name="Griggs A."/>
            <person name="Gujja S."/>
            <person name="Heiman D."/>
            <person name="Howarth C."/>
            <person name="Larson L."/>
            <person name="Lui A."/>
            <person name="MacDonald P.J.P."/>
            <person name="Montmayeur A."/>
            <person name="Murphy C."/>
            <person name="Neiman D."/>
            <person name="Pearson M."/>
            <person name="Priest M."/>
            <person name="Roberts A."/>
            <person name="Saif S."/>
            <person name="Shea T."/>
            <person name="Shenoy N."/>
            <person name="Sisk P."/>
            <person name="Stolte C."/>
            <person name="Sykes S."/>
            <person name="Wortman J."/>
            <person name="Nusbaum C."/>
            <person name="Birren B."/>
        </authorList>
    </citation>
    <scope>NUCLEOTIDE SEQUENCE [LARGE SCALE GENOMIC DNA]</scope>
    <source>
        <strain evidence="10 11">ATCC 51276</strain>
    </source>
</reference>
<dbReference type="Gene3D" id="3.30.465.60">
    <property type="match status" value="1"/>
</dbReference>
<dbReference type="eggNOG" id="COG0037">
    <property type="taxonomic scope" value="Bacteria"/>
</dbReference>
<dbReference type="NCBIfam" id="TIGR02432">
    <property type="entry name" value="lysidine_TilS_N"/>
    <property type="match status" value="1"/>
</dbReference>
<dbReference type="NCBIfam" id="TIGR02433">
    <property type="entry name" value="lysidine_TilS_C"/>
    <property type="match status" value="1"/>
</dbReference>
<dbReference type="GO" id="GO:0032267">
    <property type="term" value="F:tRNA(Ile)-lysidine synthase activity"/>
    <property type="evidence" value="ECO:0007669"/>
    <property type="project" value="UniProtKB-EC"/>
</dbReference>
<dbReference type="RefSeq" id="WP_005539537.1">
    <property type="nucleotide sequence ID" value="NZ_JH378829.1"/>
</dbReference>
<feature type="binding site" evidence="8">
    <location>
        <begin position="26"/>
        <end position="31"/>
    </location>
    <ligand>
        <name>ATP</name>
        <dbReference type="ChEBI" id="CHEBI:30616"/>
    </ligand>
</feature>
<name>G5GFY0_9FIRM</name>
<accession>G5GFY0</accession>
<dbReference type="InterPro" id="IPR012795">
    <property type="entry name" value="tRNA_Ile_lys_synt_N"/>
</dbReference>
<keyword evidence="5 8" id="KW-0547">Nucleotide-binding</keyword>
<dbReference type="PANTHER" id="PTHR43033">
    <property type="entry name" value="TRNA(ILE)-LYSIDINE SYNTHASE-RELATED"/>
    <property type="match status" value="1"/>
</dbReference>
<evidence type="ECO:0000256" key="8">
    <source>
        <dbReference type="HAMAP-Rule" id="MF_01161"/>
    </source>
</evidence>
<dbReference type="Proteomes" id="UP000003011">
    <property type="component" value="Unassembled WGS sequence"/>
</dbReference>
<comment type="caution">
    <text evidence="10">The sequence shown here is derived from an EMBL/GenBank/DDBJ whole genome shotgun (WGS) entry which is preliminary data.</text>
</comment>
<dbReference type="HOGENOM" id="CLU_018869_0_1_9"/>
<keyword evidence="6 8" id="KW-0067">ATP-binding</keyword>
<dbReference type="OrthoDB" id="9807403at2"/>
<evidence type="ECO:0000313" key="10">
    <source>
        <dbReference type="EMBL" id="EHI56404.1"/>
    </source>
</evidence>